<proteinExistence type="predicted"/>
<dbReference type="InterPro" id="IPR021255">
    <property type="entry name" value="DUF2807"/>
</dbReference>
<evidence type="ECO:0000313" key="4">
    <source>
        <dbReference type="Proteomes" id="UP000315131"/>
    </source>
</evidence>
<reference evidence="3 4" key="1">
    <citation type="submission" date="2019-06" db="EMBL/GenBank/DDBJ databases">
        <title>Gramella sabulilitoris sp. nov., isolated from a marine sand.</title>
        <authorList>
            <person name="Yoon J.-H."/>
        </authorList>
    </citation>
    <scope>NUCLEOTIDE SEQUENCE [LARGE SCALE GENOMIC DNA]</scope>
    <source>
        <strain evidence="3 4">HSMS-1</strain>
    </source>
</reference>
<comment type="caution">
    <text evidence="3">The sequence shown here is derived from an EMBL/GenBank/DDBJ whole genome shotgun (WGS) entry which is preliminary data.</text>
</comment>
<keyword evidence="1" id="KW-0732">Signal</keyword>
<feature type="domain" description="Putative auto-transporter adhesin head GIN" evidence="2">
    <location>
        <begin position="145"/>
        <end position="261"/>
    </location>
</feature>
<protein>
    <submittedName>
        <fullName evidence="3">DUF2807 domain-containing protein</fullName>
    </submittedName>
</protein>
<feature type="chain" id="PRO_5022235578" evidence="1">
    <location>
        <begin position="21"/>
        <end position="277"/>
    </location>
</feature>
<dbReference type="OrthoDB" id="1419485at2"/>
<accession>A0A550I0N3</accession>
<gene>
    <name evidence="3" type="ORF">FGM01_12875</name>
</gene>
<name>A0A550I0N3_9FLAO</name>
<evidence type="ECO:0000259" key="2">
    <source>
        <dbReference type="Pfam" id="PF10988"/>
    </source>
</evidence>
<dbReference type="AlphaFoldDB" id="A0A550I0N3"/>
<dbReference type="EMBL" id="VHSF01000003">
    <property type="protein sequence ID" value="TRO64378.1"/>
    <property type="molecule type" value="Genomic_DNA"/>
</dbReference>
<organism evidence="3 4">
    <name type="scientific">Christiangramia sabulilitoris</name>
    <dbReference type="NCBI Taxonomy" id="2583991"/>
    <lineage>
        <taxon>Bacteria</taxon>
        <taxon>Pseudomonadati</taxon>
        <taxon>Bacteroidota</taxon>
        <taxon>Flavobacteriia</taxon>
        <taxon>Flavobacteriales</taxon>
        <taxon>Flavobacteriaceae</taxon>
        <taxon>Christiangramia</taxon>
    </lineage>
</organism>
<dbReference type="Proteomes" id="UP000315131">
    <property type="component" value="Unassembled WGS sequence"/>
</dbReference>
<evidence type="ECO:0000313" key="3">
    <source>
        <dbReference type="EMBL" id="TRO64378.1"/>
    </source>
</evidence>
<sequence>MKKYIIFLASCILFSAVSLAQKKEKVKGDKEVISTSNEIIGEFNHLEISDNLEVEIQTSNRNSYVLTTDQNLAEEVEVRVSNGVLKVYTRSKIVKNKKLHIFLNLTGIESITINDDAVLETSSEFDTDKITIYANNSSQFDIKLDVNSSAEIIMSDNSKGKLDLRAGNIVINMEKRSDLKADLQTDDLNVVLNKSASAKLDGKATNVVFNLEGNSNLNAKKLNAQTAVLNSKNKSDIYVDASKSIEIDAEGKSTIYVYGNPDIQVKGLTDKSKIIKK</sequence>
<dbReference type="Pfam" id="PF10988">
    <property type="entry name" value="DUF2807"/>
    <property type="match status" value="1"/>
</dbReference>
<dbReference type="RefSeq" id="WP_143411573.1">
    <property type="nucleotide sequence ID" value="NZ_VHSF01000003.1"/>
</dbReference>
<evidence type="ECO:0000256" key="1">
    <source>
        <dbReference type="SAM" id="SignalP"/>
    </source>
</evidence>
<feature type="signal peptide" evidence="1">
    <location>
        <begin position="1"/>
        <end position="20"/>
    </location>
</feature>
<keyword evidence="4" id="KW-1185">Reference proteome</keyword>
<dbReference type="Gene3D" id="2.160.20.120">
    <property type="match status" value="1"/>
</dbReference>